<name>A0ABS2WQS4_9BACT</name>
<dbReference type="Proteomes" id="UP000703590">
    <property type="component" value="Unassembled WGS sequence"/>
</dbReference>
<keyword evidence="4" id="KW-1185">Reference proteome</keyword>
<dbReference type="PANTHER" id="PTHR31793:SF27">
    <property type="entry name" value="NOVEL THIOESTERASE SUPERFAMILY DOMAIN AND SAPOSIN A-TYPE DOMAIN CONTAINING PROTEIN (0610012H03RIK)"/>
    <property type="match status" value="1"/>
</dbReference>
<gene>
    <name evidence="3" type="ORF">JWV37_03980</name>
</gene>
<reference evidence="3 4" key="3">
    <citation type="submission" date="2021-02" db="EMBL/GenBank/DDBJ databases">
        <authorList>
            <person name="Merkel A.Y."/>
        </authorList>
    </citation>
    <scope>NUCLEOTIDE SEQUENCE [LARGE SCALE GENOMIC DNA]</scope>
    <source>
        <strain evidence="3 4">T05b</strain>
    </source>
</reference>
<dbReference type="InterPro" id="IPR050563">
    <property type="entry name" value="4-hydroxybenzoyl-CoA_TE"/>
</dbReference>
<comment type="similarity">
    <text evidence="1">Belongs to the 4-hydroxybenzoyl-CoA thioesterase family.</text>
</comment>
<evidence type="ECO:0000313" key="3">
    <source>
        <dbReference type="EMBL" id="MBN2963932.1"/>
    </source>
</evidence>
<dbReference type="EMBL" id="JAFHKK010000006">
    <property type="protein sequence ID" value="MBN2963932.1"/>
    <property type="molecule type" value="Genomic_DNA"/>
</dbReference>
<evidence type="ECO:0000256" key="2">
    <source>
        <dbReference type="ARBA" id="ARBA00022801"/>
    </source>
</evidence>
<dbReference type="CDD" id="cd00586">
    <property type="entry name" value="4HBT"/>
    <property type="match status" value="1"/>
</dbReference>
<keyword evidence="2" id="KW-0378">Hydrolase</keyword>
<dbReference type="RefSeq" id="WP_205458483.1">
    <property type="nucleotide sequence ID" value="NZ_JAFHKK010000006.1"/>
</dbReference>
<sequence length="131" mass="14966">MNPRFCYTLTIPKSAIDINGHVNNVLYVQWMQDAATAHSQSVGDTILRQQEEGSTWVAKTHTIDYLKPAFEGETLVIQTWAESFRKAASVRLYRFLRGEEEIAKASTVWVYIDTQTQRPKAIPDAVIARYM</sequence>
<organism evidence="3 4">
    <name type="scientific">Sulfurospirillum tamanense</name>
    <dbReference type="NCBI Taxonomy" id="2813362"/>
    <lineage>
        <taxon>Bacteria</taxon>
        <taxon>Pseudomonadati</taxon>
        <taxon>Campylobacterota</taxon>
        <taxon>Epsilonproteobacteria</taxon>
        <taxon>Campylobacterales</taxon>
        <taxon>Sulfurospirillaceae</taxon>
        <taxon>Sulfurospirillum</taxon>
    </lineage>
</organism>
<reference evidence="4" key="1">
    <citation type="submission" date="2021-02" db="EMBL/GenBank/DDBJ databases">
        <title>Sulfurospirillum tamanensis sp. nov.</title>
        <authorList>
            <person name="Merkel A.Y."/>
        </authorList>
    </citation>
    <scope>NUCLEOTIDE SEQUENCE [LARGE SCALE GENOMIC DNA]</scope>
    <source>
        <strain evidence="4">T05b</strain>
    </source>
</reference>
<protein>
    <submittedName>
        <fullName evidence="3">Acyl-CoA thioesterase</fullName>
    </submittedName>
</protein>
<dbReference type="InterPro" id="IPR029069">
    <property type="entry name" value="HotDog_dom_sf"/>
</dbReference>
<dbReference type="Pfam" id="PF13279">
    <property type="entry name" value="4HBT_2"/>
    <property type="match status" value="1"/>
</dbReference>
<dbReference type="Gene3D" id="3.10.129.10">
    <property type="entry name" value="Hotdog Thioesterase"/>
    <property type="match status" value="1"/>
</dbReference>
<proteinExistence type="inferred from homology"/>
<dbReference type="PANTHER" id="PTHR31793">
    <property type="entry name" value="4-HYDROXYBENZOYL-COA THIOESTERASE FAMILY MEMBER"/>
    <property type="match status" value="1"/>
</dbReference>
<evidence type="ECO:0000256" key="1">
    <source>
        <dbReference type="ARBA" id="ARBA00005953"/>
    </source>
</evidence>
<comment type="caution">
    <text evidence="3">The sequence shown here is derived from an EMBL/GenBank/DDBJ whole genome shotgun (WGS) entry which is preliminary data.</text>
</comment>
<accession>A0ABS2WQS4</accession>
<reference evidence="3 4" key="2">
    <citation type="submission" date="2021-02" db="EMBL/GenBank/DDBJ databases">
        <title>Sulfurospirillum tamanensis sp. nov.</title>
        <authorList>
            <person name="Frolova A."/>
            <person name="Merkel A."/>
            <person name="Slobodkin A."/>
        </authorList>
    </citation>
    <scope>NUCLEOTIDE SEQUENCE [LARGE SCALE GENOMIC DNA]</scope>
    <source>
        <strain evidence="3 4">T05b</strain>
    </source>
</reference>
<dbReference type="SUPFAM" id="SSF54637">
    <property type="entry name" value="Thioesterase/thiol ester dehydrase-isomerase"/>
    <property type="match status" value="1"/>
</dbReference>
<evidence type="ECO:0000313" key="4">
    <source>
        <dbReference type="Proteomes" id="UP000703590"/>
    </source>
</evidence>